<dbReference type="EMBL" id="JACJJG010000086">
    <property type="protein sequence ID" value="MBM6674490.1"/>
    <property type="molecule type" value="Genomic_DNA"/>
</dbReference>
<dbReference type="Proteomes" id="UP000706891">
    <property type="component" value="Unassembled WGS sequence"/>
</dbReference>
<name>A0A938WW41_9BACT</name>
<dbReference type="Pfam" id="PF13148">
    <property type="entry name" value="DUF3987"/>
    <property type="match status" value="2"/>
</dbReference>
<reference evidence="1" key="2">
    <citation type="journal article" date="2021" name="Sci. Rep.">
        <title>The distribution of antibiotic resistance genes in chicken gut microbiota commensals.</title>
        <authorList>
            <person name="Juricova H."/>
            <person name="Matiasovicova J."/>
            <person name="Kubasova T."/>
            <person name="Cejkova D."/>
            <person name="Rychlik I."/>
        </authorList>
    </citation>
    <scope>NUCLEOTIDE SEQUENCE</scope>
    <source>
        <strain evidence="1">An824</strain>
    </source>
</reference>
<dbReference type="AlphaFoldDB" id="A0A938WW41"/>
<keyword evidence="2" id="KW-1185">Reference proteome</keyword>
<organism evidence="1 2">
    <name type="scientific">Marseilla massiliensis</name>
    <dbReference type="NCBI Taxonomy" id="1841864"/>
    <lineage>
        <taxon>Bacteria</taxon>
        <taxon>Pseudomonadati</taxon>
        <taxon>Bacteroidota</taxon>
        <taxon>Bacteroidia</taxon>
        <taxon>Bacteroidales</taxon>
        <taxon>Prevotellaceae</taxon>
        <taxon>Marseilla</taxon>
    </lineage>
</organism>
<sequence>MADMTHTRLELCNMIRMEAEHTENTGFPLEVFPQTVQSVILDMARYENYKTEFIATAMISAVSAALGGTYRIRIKGEWQSNAALYIILVGRPGLGKTPPLEAAYRPIRKHDYVLFKAYEAELEAWKAAGENGKKPVLRRTVVSDFTPESLLLTHSNNPRSVVILVDEIMGMFNSANRYTNGQLIEQLLTAWSGGALDVTRVSSTIPVHIEQPCINIVGTTQTKRVHELLTKGFEDNGLLDRLLFVLPKSRKMSKWTDWDDGGEDRASLAAARWEQILGKVLALDYDTGEEERISHVLSMDKEAKEYFFSWWNRKVERINRIEDDAEVDSREMKHPAQVARLALLMQVLRYASGESHLQSVDMVSVKAAVRLNGYFEDSYHRIRSSVAEDMCEEPPKVLLSLLPDTFDTKTAIATGKEQQNVSERTVMNYLKELCRSGLLRKAKAGHYEKVIYDKSAKSNENDNEPPTRNCNG</sequence>
<accession>A0A938WW41</accession>
<proteinExistence type="predicted"/>
<gene>
    <name evidence="1" type="ORF">H6A34_11470</name>
</gene>
<dbReference type="RefSeq" id="WP_205105630.1">
    <property type="nucleotide sequence ID" value="NZ_JACJJG010000086.1"/>
</dbReference>
<protein>
    <submittedName>
        <fullName evidence="1">DUF3987 domain-containing protein</fullName>
    </submittedName>
</protein>
<evidence type="ECO:0000313" key="1">
    <source>
        <dbReference type="EMBL" id="MBM6674490.1"/>
    </source>
</evidence>
<evidence type="ECO:0000313" key="2">
    <source>
        <dbReference type="Proteomes" id="UP000706891"/>
    </source>
</evidence>
<comment type="caution">
    <text evidence="1">The sequence shown here is derived from an EMBL/GenBank/DDBJ whole genome shotgun (WGS) entry which is preliminary data.</text>
</comment>
<reference evidence="1" key="1">
    <citation type="submission" date="2020-08" db="EMBL/GenBank/DDBJ databases">
        <authorList>
            <person name="Cejkova D."/>
            <person name="Kubasova T."/>
            <person name="Jahodarova E."/>
            <person name="Rychlik I."/>
        </authorList>
    </citation>
    <scope>NUCLEOTIDE SEQUENCE</scope>
    <source>
        <strain evidence="1">An824</strain>
    </source>
</reference>
<dbReference type="InterPro" id="IPR025048">
    <property type="entry name" value="DUF3987"/>
</dbReference>